<dbReference type="EMBL" id="PECL01000006">
    <property type="protein sequence ID" value="TEA07978.1"/>
    <property type="molecule type" value="Genomic_DNA"/>
</dbReference>
<dbReference type="Proteomes" id="UP000294604">
    <property type="component" value="Unassembled WGS sequence"/>
</dbReference>
<reference evidence="1 2" key="1">
    <citation type="journal article" date="2019" name="Sci. Rep.">
        <title>Extended insight into the Mycobacterium chelonae-abscessus complex through whole genome sequencing of Mycobacterium salmoniphilum outbreak and Mycobacterium salmoniphilum-like strains.</title>
        <authorList>
            <person name="Behra P.R.K."/>
            <person name="Das S."/>
            <person name="Pettersson B.M.F."/>
            <person name="Shirreff L."/>
            <person name="DuCote T."/>
            <person name="Jacobsson K.G."/>
            <person name="Ennis D.G."/>
            <person name="Kirsebom L.A."/>
        </authorList>
    </citation>
    <scope>NUCLEOTIDE SEQUENCE [LARGE SCALE GENOMIC DNA]</scope>
    <source>
        <strain evidence="1 2">CCUG 60884</strain>
    </source>
</reference>
<comment type="caution">
    <text evidence="1">The sequence shown here is derived from an EMBL/GenBank/DDBJ whole genome shotgun (WGS) entry which is preliminary data.</text>
</comment>
<proteinExistence type="predicted"/>
<accession>A0A4R8SXC2</accession>
<protein>
    <submittedName>
        <fullName evidence="1">Uncharacterized protein</fullName>
    </submittedName>
</protein>
<sequence length="348" mass="38045">MHDEPAIPATIGRGKFEAAVVAARIIPLAEIVMMPGFADLTMEQTPRVAFTPMNLQWVSRPVYWMQRGRSAATLRGVGGEYQAEQVQLEDRVRVKLRHVIAAAAAGDDRLLNELKFGAPSPASGLAKLDELCGGGRGPVAVLDSPVADMAGPFAEVAASADPEQRVQLALARWNPGFLEMLPRFADALQSRLRDVQVCYWRDEGPALLYFVEAADGDVVIWVGWDPRTFTGSTPPLWQTLPMPAREFLRDVHPGFTILDGESFGLAQPSYMSTFAAWAGWPTGIPDWDRPDVIASTDMLWLTANGGDTALCTSPDLEIGQVAVLFENDIDIADLGTELDQLMLRPLRF</sequence>
<gene>
    <name evidence="1" type="ORF">CCUG60884_00456</name>
</gene>
<name>A0A4R8SXC2_9MYCO</name>
<evidence type="ECO:0000313" key="1">
    <source>
        <dbReference type="EMBL" id="TEA07978.1"/>
    </source>
</evidence>
<organism evidence="1 2">
    <name type="scientific">Mycobacteroides salmoniphilum</name>
    <dbReference type="NCBI Taxonomy" id="404941"/>
    <lineage>
        <taxon>Bacteria</taxon>
        <taxon>Bacillati</taxon>
        <taxon>Actinomycetota</taxon>
        <taxon>Actinomycetes</taxon>
        <taxon>Mycobacteriales</taxon>
        <taxon>Mycobacteriaceae</taxon>
        <taxon>Mycobacteroides</taxon>
    </lineage>
</organism>
<evidence type="ECO:0000313" key="2">
    <source>
        <dbReference type="Proteomes" id="UP000294604"/>
    </source>
</evidence>
<dbReference type="RefSeq" id="WP_134081295.1">
    <property type="nucleotide sequence ID" value="NZ_PECL01000006.1"/>
</dbReference>
<dbReference type="AlphaFoldDB" id="A0A4R8SXC2"/>